<dbReference type="GO" id="GO:0005737">
    <property type="term" value="C:cytoplasm"/>
    <property type="evidence" value="ECO:0007669"/>
    <property type="project" value="TreeGrafter"/>
</dbReference>
<evidence type="ECO:0000313" key="9">
    <source>
        <dbReference type="Proteomes" id="UP000041254"/>
    </source>
</evidence>
<dbReference type="Proteomes" id="UP000041254">
    <property type="component" value="Unassembled WGS sequence"/>
</dbReference>
<feature type="domain" description="MYND-type" evidence="7">
    <location>
        <begin position="15"/>
        <end position="52"/>
    </location>
</feature>
<keyword evidence="2 4" id="KW-0863">Zinc-finger</keyword>
<dbReference type="Gene3D" id="2.40.100.10">
    <property type="entry name" value="Cyclophilin-like"/>
    <property type="match status" value="1"/>
</dbReference>
<dbReference type="InterPro" id="IPR002130">
    <property type="entry name" value="Cyclophilin-type_PPIase_dom"/>
</dbReference>
<dbReference type="PROSITE" id="PS50072">
    <property type="entry name" value="CSA_PPIASE_2"/>
    <property type="match status" value="1"/>
</dbReference>
<dbReference type="Pfam" id="PF00160">
    <property type="entry name" value="Pro_isomerase"/>
    <property type="match status" value="1"/>
</dbReference>
<evidence type="ECO:0000256" key="5">
    <source>
        <dbReference type="SAM" id="Coils"/>
    </source>
</evidence>
<feature type="coiled-coil region" evidence="5">
    <location>
        <begin position="392"/>
        <end position="422"/>
    </location>
</feature>
<dbReference type="GO" id="GO:0003755">
    <property type="term" value="F:peptidyl-prolyl cis-trans isomerase activity"/>
    <property type="evidence" value="ECO:0007669"/>
    <property type="project" value="InterPro"/>
</dbReference>
<name>A0A0G4H7H4_VITBC</name>
<dbReference type="STRING" id="1169540.A0A0G4H7H4"/>
<keyword evidence="5" id="KW-0175">Coiled coil</keyword>
<dbReference type="PROSITE" id="PS50865">
    <property type="entry name" value="ZF_MYND_2"/>
    <property type="match status" value="1"/>
</dbReference>
<dbReference type="EMBL" id="CDMY01001045">
    <property type="protein sequence ID" value="CEM39618.1"/>
    <property type="molecule type" value="Genomic_DNA"/>
</dbReference>
<evidence type="ECO:0000259" key="7">
    <source>
        <dbReference type="PROSITE" id="PS50865"/>
    </source>
</evidence>
<gene>
    <name evidence="8" type="ORF">Vbra_19684</name>
</gene>
<dbReference type="PANTHER" id="PTHR11071">
    <property type="entry name" value="PEPTIDYL-PROLYL CIS-TRANS ISOMERASE"/>
    <property type="match status" value="1"/>
</dbReference>
<keyword evidence="9" id="KW-1185">Reference proteome</keyword>
<dbReference type="VEuPathDB" id="CryptoDB:Vbra_19684"/>
<dbReference type="Gene3D" id="6.10.140.2220">
    <property type="match status" value="1"/>
</dbReference>
<dbReference type="PROSITE" id="PS01360">
    <property type="entry name" value="ZF_MYND_1"/>
    <property type="match status" value="1"/>
</dbReference>
<evidence type="ECO:0000256" key="4">
    <source>
        <dbReference type="PROSITE-ProRule" id="PRU00134"/>
    </source>
</evidence>
<dbReference type="InterPro" id="IPR002893">
    <property type="entry name" value="Znf_MYND"/>
</dbReference>
<evidence type="ECO:0000256" key="1">
    <source>
        <dbReference type="ARBA" id="ARBA00022723"/>
    </source>
</evidence>
<dbReference type="GO" id="GO:0006457">
    <property type="term" value="P:protein folding"/>
    <property type="evidence" value="ECO:0007669"/>
    <property type="project" value="TreeGrafter"/>
</dbReference>
<feature type="domain" description="PPIase cyclophilin-type" evidence="6">
    <location>
        <begin position="535"/>
        <end position="725"/>
    </location>
</feature>
<evidence type="ECO:0000259" key="6">
    <source>
        <dbReference type="PROSITE" id="PS50072"/>
    </source>
</evidence>
<keyword evidence="3" id="KW-0862">Zinc</keyword>
<evidence type="ECO:0000256" key="2">
    <source>
        <dbReference type="ARBA" id="ARBA00022771"/>
    </source>
</evidence>
<dbReference type="SUPFAM" id="SSF144232">
    <property type="entry name" value="HIT/MYND zinc finger-like"/>
    <property type="match status" value="1"/>
</dbReference>
<proteinExistence type="predicted"/>
<keyword evidence="1" id="KW-0479">Metal-binding</keyword>
<dbReference type="InterPro" id="IPR029000">
    <property type="entry name" value="Cyclophilin-like_dom_sf"/>
</dbReference>
<evidence type="ECO:0000256" key="3">
    <source>
        <dbReference type="ARBA" id="ARBA00022833"/>
    </source>
</evidence>
<dbReference type="InParanoid" id="A0A0G4H7H4"/>
<organism evidence="8 9">
    <name type="scientific">Vitrella brassicaformis (strain CCMP3155)</name>
    <dbReference type="NCBI Taxonomy" id="1169540"/>
    <lineage>
        <taxon>Eukaryota</taxon>
        <taxon>Sar</taxon>
        <taxon>Alveolata</taxon>
        <taxon>Colpodellida</taxon>
        <taxon>Vitrellaceae</taxon>
        <taxon>Vitrella</taxon>
    </lineage>
</organism>
<dbReference type="GO" id="GO:0008270">
    <property type="term" value="F:zinc ion binding"/>
    <property type="evidence" value="ECO:0007669"/>
    <property type="project" value="UniProtKB-KW"/>
</dbReference>
<reference evidence="8 9" key="1">
    <citation type="submission" date="2014-11" db="EMBL/GenBank/DDBJ databases">
        <authorList>
            <person name="Zhu J."/>
            <person name="Qi W."/>
            <person name="Song R."/>
        </authorList>
    </citation>
    <scope>NUCLEOTIDE SEQUENCE [LARGE SCALE GENOMIC DNA]</scope>
</reference>
<dbReference type="AlphaFoldDB" id="A0A0G4H7H4"/>
<dbReference type="GO" id="GO:0016018">
    <property type="term" value="F:cyclosporin A binding"/>
    <property type="evidence" value="ECO:0007669"/>
    <property type="project" value="TreeGrafter"/>
</dbReference>
<sequence>MSDAPMTHAAAALKCLRCGSLGRRVACQVCGEMLYCSTRCLREDEETHREPCELFRAIVRPAFANTNAARLFIGFMDMADFHTCQLERERVAISKCLAGVATTQSASAEAEANMSGEIGGPQPGEVDLFIAIDPICRLFGADVSVVAVHATFGGDSGPSECSGLSFLPSGLSPQPSFDEVHRVVFPVASATIRELQRQGISAVRFVTFGYSSSDAQLYVLPEGVPVIPTAIFTLLSALRTVATKTLSGMALSAQGDLLDWLHDFLVVLPEARWPRFVRHATGGHLVPSPDESWVLELVRRALRGKSSFLATALDAKADQDMAKLKSKGKAIDKSVLVEQQLSRLQRDIVAEIMRSVDRLKTAEPKPIDDMLNATNKALSDACLPSVDDSEVLREEQAVLDRLAEEMRQANDLSETVKRLRELERSIKSALAINDTTNLLAAVYQLDMHLAMHVDYTHWGKLLKETTDLWKTICFKVKQSPEKVLKEECAKLIEHLKEGFECAQKVDNSPKPKHPRVFFDLFIRIPKSRSPPMVRRIVIHLLTEVNPKAAENFRCYCTGDKGVGASGYPLHYKGAFIPYSIRGVDVFGGYHREGDRLTAMSDSIHGPNHSKWDHHRSLIAARRPGMVLLTGEGASTKKGIQSYREHGGRFMITVSSTTTAQQFDTVVGFIPEMLEVSYLEAISLMTDDRHSQPTPPVPLTLREMAYGPLSELRVLAAPVVIQDCGQLPIRTTDGGEG</sequence>
<dbReference type="PhylomeDB" id="A0A0G4H7H4"/>
<accession>A0A0G4H7H4</accession>
<dbReference type="PANTHER" id="PTHR11071:SF561">
    <property type="entry name" value="PEPTIDYL-PROLYL CIS-TRANS ISOMERASE D-RELATED"/>
    <property type="match status" value="1"/>
</dbReference>
<protein>
    <recommendedName>
        <fullName evidence="10">MYND-type domain-containing protein</fullName>
    </recommendedName>
</protein>
<dbReference type="SUPFAM" id="SSF50891">
    <property type="entry name" value="Cyclophilin-like"/>
    <property type="match status" value="1"/>
</dbReference>
<evidence type="ECO:0000313" key="8">
    <source>
        <dbReference type="EMBL" id="CEM39618.1"/>
    </source>
</evidence>
<evidence type="ECO:0008006" key="10">
    <source>
        <dbReference type="Google" id="ProtNLM"/>
    </source>
</evidence>